<dbReference type="PANTHER" id="PTHR42911:SF2">
    <property type="entry name" value="PROHIBITIN FAMILY PROTEIN"/>
    <property type="match status" value="1"/>
</dbReference>
<dbReference type="Proteomes" id="UP000218067">
    <property type="component" value="Chromosome"/>
</dbReference>
<dbReference type="PANTHER" id="PTHR42911">
    <property type="entry name" value="MODULATOR OF FTSH PROTEASE HFLC"/>
    <property type="match status" value="1"/>
</dbReference>
<keyword evidence="1" id="KW-0812">Transmembrane</keyword>
<dbReference type="EMBL" id="AP017624">
    <property type="protein sequence ID" value="BAV40768.1"/>
    <property type="molecule type" value="Genomic_DNA"/>
</dbReference>
<dbReference type="InterPro" id="IPR001107">
    <property type="entry name" value="Band_7"/>
</dbReference>
<evidence type="ECO:0000313" key="4">
    <source>
        <dbReference type="Proteomes" id="UP000218067"/>
    </source>
</evidence>
<feature type="domain" description="Band 7" evidence="2">
    <location>
        <begin position="56"/>
        <end position="245"/>
    </location>
</feature>
<keyword evidence="1" id="KW-1133">Transmembrane helix</keyword>
<evidence type="ECO:0000259" key="2">
    <source>
        <dbReference type="Pfam" id="PF01145"/>
    </source>
</evidence>
<reference evidence="3 4" key="1">
    <citation type="submission" date="2016-08" db="EMBL/GenBank/DDBJ databases">
        <title>Complete genome sequence of Mycobacterium shinshuense, a subspecies of M. ulcerans.</title>
        <authorList>
            <person name="Yoshida M."/>
            <person name="Ogura Y."/>
            <person name="Hayashi T."/>
            <person name="Hoshino Y."/>
        </authorList>
    </citation>
    <scope>NUCLEOTIDE SEQUENCE [LARGE SCALE GENOMIC DNA]</scope>
    <source>
        <strain evidence="4">ATCC 33728</strain>
    </source>
</reference>
<protein>
    <recommendedName>
        <fullName evidence="2">Band 7 domain-containing protein</fullName>
    </recommendedName>
</protein>
<gene>
    <name evidence="3" type="ORF">SHTP_1516</name>
</gene>
<name>A0A1B4Y130_MYCUL</name>
<evidence type="ECO:0000313" key="3">
    <source>
        <dbReference type="EMBL" id="BAV40768.1"/>
    </source>
</evidence>
<organism evidence="3 4">
    <name type="scientific">Mycobacterium ulcerans subsp. shinshuense</name>
    <dbReference type="NCBI Taxonomy" id="1124626"/>
    <lineage>
        <taxon>Bacteria</taxon>
        <taxon>Bacillati</taxon>
        <taxon>Actinomycetota</taxon>
        <taxon>Actinomycetes</taxon>
        <taxon>Mycobacteriales</taxon>
        <taxon>Mycobacteriaceae</taxon>
        <taxon>Mycobacterium</taxon>
        <taxon>Mycobacterium ulcerans group</taxon>
    </lineage>
</organism>
<evidence type="ECO:0000256" key="1">
    <source>
        <dbReference type="SAM" id="Phobius"/>
    </source>
</evidence>
<dbReference type="AlphaFoldDB" id="A0A1B4Y130"/>
<accession>A0A1B4Y130</accession>
<feature type="transmembrane region" description="Helical" evidence="1">
    <location>
        <begin position="6"/>
        <end position="24"/>
    </location>
</feature>
<sequence length="296" mass="32319">MTWEIVMLTMCLIGAAVAALLWKFASNDKARLRGKIVTLGALGAAVLFFLMGCFTIVGTRQIAIVTTFGRPNGVSLNNGFHGKWPWQMTHQMDGAVQIDKYVKEGNSDQRITVRLGNQSTALADVSIRWQLKQSAAPELFQQYKTFDNVRVNLIERNLSVALNEVFAAFNPLDPQNLDVSPLPNLAKRAADIMRQDVGGQVDIFDVNVPTIQYDQGTEDKINQLNQQRAQTSIAVEAQRTAEAQAKANEILSRSISNDPNVVVQNCITAAINKGISPLGCWPGSSALPTVSVPPGR</sequence>
<keyword evidence="1" id="KW-0472">Membrane</keyword>
<dbReference type="GeneID" id="93436151"/>
<proteinExistence type="predicted"/>
<dbReference type="Pfam" id="PF01145">
    <property type="entry name" value="Band_7"/>
    <property type="match status" value="1"/>
</dbReference>
<dbReference type="RefSeq" id="WP_096370242.1">
    <property type="nucleotide sequence ID" value="NZ_AP017624.1"/>
</dbReference>
<feature type="transmembrane region" description="Helical" evidence="1">
    <location>
        <begin position="36"/>
        <end position="57"/>
    </location>
</feature>